<evidence type="ECO:0000256" key="2">
    <source>
        <dbReference type="SAM" id="SignalP"/>
    </source>
</evidence>
<sequence>MQPDRLCPSWRAAFSIMAASMAIGGCALLPPPSPSPVPAVVAAPPPPAPAVQPPPSPAPAPAAPVQLPPAPVHPLEQALAHADRARTMSAAELAQEIARVGDGGDTGMGIMQASLLLAQARGPANTARAQMLLQRLLARGDAQSRALHPLARLLAAHLSESRRADEHNERQAQLLRDTQRRAEQLSERLEAVRAIERSLPSRPGAGASAPTRP</sequence>
<feature type="region of interest" description="Disordered" evidence="1">
    <location>
        <begin position="46"/>
        <end position="68"/>
    </location>
</feature>
<dbReference type="Proteomes" id="UP000521868">
    <property type="component" value="Unassembled WGS sequence"/>
</dbReference>
<evidence type="ECO:0000313" key="3">
    <source>
        <dbReference type="EMBL" id="NKE68756.1"/>
    </source>
</evidence>
<dbReference type="RefSeq" id="WP_168109883.1">
    <property type="nucleotide sequence ID" value="NZ_VTOX01000012.1"/>
</dbReference>
<dbReference type="AlphaFoldDB" id="A0A7X6I8M7"/>
<keyword evidence="2" id="KW-0732">Signal</keyword>
<feature type="region of interest" description="Disordered" evidence="1">
    <location>
        <begin position="194"/>
        <end position="213"/>
    </location>
</feature>
<dbReference type="PROSITE" id="PS51257">
    <property type="entry name" value="PROKAR_LIPOPROTEIN"/>
    <property type="match status" value="1"/>
</dbReference>
<evidence type="ECO:0000256" key="1">
    <source>
        <dbReference type="SAM" id="MobiDB-lite"/>
    </source>
</evidence>
<gene>
    <name evidence="3" type="ORF">RAMLITH_23315</name>
</gene>
<keyword evidence="4" id="KW-1185">Reference proteome</keyword>
<reference evidence="3 4" key="1">
    <citation type="journal article" date="2020" name="Nature">
        <title>Bacterial chemolithoautotrophy via manganese oxidation.</title>
        <authorList>
            <person name="Yu H."/>
            <person name="Leadbetter J.R."/>
        </authorList>
    </citation>
    <scope>NUCLEOTIDE SEQUENCE [LARGE SCALE GENOMIC DNA]</scope>
    <source>
        <strain evidence="3 4">RBP-1</strain>
    </source>
</reference>
<name>A0A7X6I8M7_9BURK</name>
<protein>
    <recommendedName>
        <fullName evidence="5">Permease</fullName>
    </recommendedName>
</protein>
<feature type="compositionally biased region" description="Basic and acidic residues" evidence="1">
    <location>
        <begin position="161"/>
        <end position="170"/>
    </location>
</feature>
<feature type="chain" id="PRO_5030920692" description="Permease" evidence="2">
    <location>
        <begin position="28"/>
        <end position="213"/>
    </location>
</feature>
<proteinExistence type="predicted"/>
<organism evidence="3 4">
    <name type="scientific">Ramlibacter lithotrophicus</name>
    <dbReference type="NCBI Taxonomy" id="2606681"/>
    <lineage>
        <taxon>Bacteria</taxon>
        <taxon>Pseudomonadati</taxon>
        <taxon>Pseudomonadota</taxon>
        <taxon>Betaproteobacteria</taxon>
        <taxon>Burkholderiales</taxon>
        <taxon>Comamonadaceae</taxon>
        <taxon>Ramlibacter</taxon>
    </lineage>
</organism>
<feature type="region of interest" description="Disordered" evidence="1">
    <location>
        <begin position="161"/>
        <end position="181"/>
    </location>
</feature>
<accession>A0A7X6I8M7</accession>
<comment type="caution">
    <text evidence="3">The sequence shown here is derived from an EMBL/GenBank/DDBJ whole genome shotgun (WGS) entry which is preliminary data.</text>
</comment>
<evidence type="ECO:0000313" key="4">
    <source>
        <dbReference type="Proteomes" id="UP000521868"/>
    </source>
</evidence>
<feature type="signal peptide" evidence="2">
    <location>
        <begin position="1"/>
        <end position="27"/>
    </location>
</feature>
<evidence type="ECO:0008006" key="5">
    <source>
        <dbReference type="Google" id="ProtNLM"/>
    </source>
</evidence>
<dbReference type="EMBL" id="VTOX01000012">
    <property type="protein sequence ID" value="NKE68756.1"/>
    <property type="molecule type" value="Genomic_DNA"/>
</dbReference>